<dbReference type="InterPro" id="IPR036779">
    <property type="entry name" value="LysM_dom_sf"/>
</dbReference>
<evidence type="ECO:0000256" key="2">
    <source>
        <dbReference type="ARBA" id="ARBA00022801"/>
    </source>
</evidence>
<dbReference type="Proteomes" id="UP000419138">
    <property type="component" value="Unassembled WGS sequence"/>
</dbReference>
<dbReference type="RefSeq" id="WP_153520711.1">
    <property type="nucleotide sequence ID" value="NZ_JBEPDZ010000014.1"/>
</dbReference>
<dbReference type="Pfam" id="PF06737">
    <property type="entry name" value="Transglycosylas"/>
    <property type="match status" value="1"/>
</dbReference>
<dbReference type="SUPFAM" id="SSF53955">
    <property type="entry name" value="Lysozyme-like"/>
    <property type="match status" value="1"/>
</dbReference>
<dbReference type="Gene3D" id="1.10.530.10">
    <property type="match status" value="1"/>
</dbReference>
<dbReference type="CDD" id="cd00118">
    <property type="entry name" value="LysM"/>
    <property type="match status" value="1"/>
</dbReference>
<dbReference type="GO" id="GO:0016787">
    <property type="term" value="F:hydrolase activity"/>
    <property type="evidence" value="ECO:0007669"/>
    <property type="project" value="UniProtKB-KW"/>
</dbReference>
<feature type="chain" id="PRO_5024833953" evidence="3">
    <location>
        <begin position="35"/>
        <end position="198"/>
    </location>
</feature>
<comment type="similarity">
    <text evidence="1">Belongs to the transglycosylase family. Rpf subfamily.</text>
</comment>
<evidence type="ECO:0000256" key="1">
    <source>
        <dbReference type="ARBA" id="ARBA00010830"/>
    </source>
</evidence>
<dbReference type="InterPro" id="IPR010618">
    <property type="entry name" value="RPF"/>
</dbReference>
<keyword evidence="6" id="KW-1185">Reference proteome</keyword>
<dbReference type="EMBL" id="VCLA01000011">
    <property type="protein sequence ID" value="MQS98984.1"/>
    <property type="molecule type" value="Genomic_DNA"/>
</dbReference>
<name>A0A646K9W3_STRJU</name>
<protein>
    <submittedName>
        <fullName evidence="5">LysM peptidoglycan-binding domain-containing protein</fullName>
    </submittedName>
</protein>
<dbReference type="OrthoDB" id="1404170at2"/>
<dbReference type="SMART" id="SM00257">
    <property type="entry name" value="LysM"/>
    <property type="match status" value="1"/>
</dbReference>
<feature type="signal peptide" evidence="3">
    <location>
        <begin position="1"/>
        <end position="34"/>
    </location>
</feature>
<reference evidence="5 6" key="1">
    <citation type="submission" date="2019-05" db="EMBL/GenBank/DDBJ databases">
        <title>Comparative genomics and metabolomics analyses of clavulanic acid producing Streptomyces species provides insight into specialized metabolism and evolution of beta-lactam biosynthetic gene clusters.</title>
        <authorList>
            <person name="Moore M.A."/>
            <person name="Cruz-Morales P."/>
            <person name="Barona Gomez F."/>
            <person name="Kapil T."/>
        </authorList>
    </citation>
    <scope>NUCLEOTIDE SEQUENCE [LARGE SCALE GENOMIC DNA]</scope>
    <source>
        <strain evidence="5 6">NRRL 5741</strain>
    </source>
</reference>
<accession>A0A646K9W3</accession>
<dbReference type="InterPro" id="IPR018392">
    <property type="entry name" value="LysM"/>
</dbReference>
<dbReference type="CDD" id="cd13925">
    <property type="entry name" value="RPF"/>
    <property type="match status" value="1"/>
</dbReference>
<dbReference type="PROSITE" id="PS51782">
    <property type="entry name" value="LYSM"/>
    <property type="match status" value="1"/>
</dbReference>
<keyword evidence="3" id="KW-0732">Signal</keyword>
<sequence>MPTISSPLIRPRPVMLAAAAAVLLCLVPRGGAAAAPEPPPPAAESLPAQEPAAEAATAPACATTGWPWNCVAECESGGDWHINTGNGYYGGLQFWQPTWEDHGGLVYAPRADLATREQQITVAEEVLRTQGWGAWPVCSKRYGLSGRVHTVQPGDTLYAIARRFGVVGGWQALYEANREVIGSSPDRISVGMMLALPD</sequence>
<organism evidence="5 6">
    <name type="scientific">Streptomyces jumonjinensis</name>
    <dbReference type="NCBI Taxonomy" id="1945"/>
    <lineage>
        <taxon>Bacteria</taxon>
        <taxon>Bacillati</taxon>
        <taxon>Actinomycetota</taxon>
        <taxon>Actinomycetes</taxon>
        <taxon>Kitasatosporales</taxon>
        <taxon>Streptomycetaceae</taxon>
        <taxon>Streptomyces</taxon>
    </lineage>
</organism>
<dbReference type="Pfam" id="PF01476">
    <property type="entry name" value="LysM"/>
    <property type="match status" value="1"/>
</dbReference>
<dbReference type="SUPFAM" id="SSF54106">
    <property type="entry name" value="LysM domain"/>
    <property type="match status" value="1"/>
</dbReference>
<evidence type="ECO:0000313" key="6">
    <source>
        <dbReference type="Proteomes" id="UP000419138"/>
    </source>
</evidence>
<dbReference type="Gene3D" id="3.10.350.10">
    <property type="entry name" value="LysM domain"/>
    <property type="match status" value="1"/>
</dbReference>
<keyword evidence="2" id="KW-0378">Hydrolase</keyword>
<evidence type="ECO:0000259" key="4">
    <source>
        <dbReference type="PROSITE" id="PS51782"/>
    </source>
</evidence>
<feature type="domain" description="LysM" evidence="4">
    <location>
        <begin position="147"/>
        <end position="196"/>
    </location>
</feature>
<dbReference type="AlphaFoldDB" id="A0A646K9W3"/>
<dbReference type="InterPro" id="IPR023346">
    <property type="entry name" value="Lysozyme-like_dom_sf"/>
</dbReference>
<comment type="caution">
    <text evidence="5">The sequence shown here is derived from an EMBL/GenBank/DDBJ whole genome shotgun (WGS) entry which is preliminary data.</text>
</comment>
<evidence type="ECO:0000313" key="5">
    <source>
        <dbReference type="EMBL" id="MQS98984.1"/>
    </source>
</evidence>
<gene>
    <name evidence="5" type="ORF">FF041_01820</name>
</gene>
<proteinExistence type="inferred from homology"/>
<evidence type="ECO:0000256" key="3">
    <source>
        <dbReference type="SAM" id="SignalP"/>
    </source>
</evidence>